<evidence type="ECO:0000313" key="1">
    <source>
        <dbReference type="EMBL" id="CAE8610381.1"/>
    </source>
</evidence>
<dbReference type="Proteomes" id="UP000654075">
    <property type="component" value="Unassembled WGS sequence"/>
</dbReference>
<evidence type="ECO:0000313" key="2">
    <source>
        <dbReference type="Proteomes" id="UP000654075"/>
    </source>
</evidence>
<keyword evidence="2" id="KW-1185">Reference proteome</keyword>
<proteinExistence type="predicted"/>
<protein>
    <submittedName>
        <fullName evidence="1">Uncharacterized protein</fullName>
    </submittedName>
</protein>
<comment type="caution">
    <text evidence="1">The sequence shown here is derived from an EMBL/GenBank/DDBJ whole genome shotgun (WGS) entry which is preliminary data.</text>
</comment>
<gene>
    <name evidence="1" type="ORF">PGLA1383_LOCUS28208</name>
</gene>
<organism evidence="1 2">
    <name type="scientific">Polarella glacialis</name>
    <name type="common">Dinoflagellate</name>
    <dbReference type="NCBI Taxonomy" id="89957"/>
    <lineage>
        <taxon>Eukaryota</taxon>
        <taxon>Sar</taxon>
        <taxon>Alveolata</taxon>
        <taxon>Dinophyceae</taxon>
        <taxon>Suessiales</taxon>
        <taxon>Suessiaceae</taxon>
        <taxon>Polarella</taxon>
    </lineage>
</organism>
<name>A0A813FIN9_POLGL</name>
<reference evidence="1" key="1">
    <citation type="submission" date="2021-02" db="EMBL/GenBank/DDBJ databases">
        <authorList>
            <person name="Dougan E. K."/>
            <person name="Rhodes N."/>
            <person name="Thang M."/>
            <person name="Chan C."/>
        </authorList>
    </citation>
    <scope>NUCLEOTIDE SEQUENCE</scope>
</reference>
<dbReference type="AlphaFoldDB" id="A0A813FIN9"/>
<accession>A0A813FIN9</accession>
<sequence length="164" mass="18576">MPMKLAVLRDETVPYNFPLQEEVDITSIWESAAGLAGSQHVSSHEYRILLHGVHQHIATATAEFIQEAQRARGKTMSANGPASCKRFKKRFWTWLWVVAVGLQHDNSRFYPTLTECLPNTIVTAISVNSQQVQIVGLQRWDATRFVTSSQCNVQQGRNFCWSDV</sequence>
<dbReference type="EMBL" id="CAJNNV010024648">
    <property type="protein sequence ID" value="CAE8610381.1"/>
    <property type="molecule type" value="Genomic_DNA"/>
</dbReference>